<dbReference type="GO" id="GO:0019808">
    <property type="term" value="F:polyamine binding"/>
    <property type="evidence" value="ECO:0007669"/>
    <property type="project" value="InterPro"/>
</dbReference>
<organism evidence="8 9">
    <name type="scientific">Candidatus Riesia pediculischaeffi PTSU</name>
    <dbReference type="NCBI Taxonomy" id="1401651"/>
    <lineage>
        <taxon>Bacteria</taxon>
        <taxon>Pseudomonadati</taxon>
        <taxon>Pseudomonadota</taxon>
        <taxon>Gammaproteobacteria</taxon>
        <taxon>Enterobacterales</taxon>
        <taxon>Enterobacteriaceae</taxon>
        <taxon>Candidatus Riesia</taxon>
    </lineage>
</organism>
<evidence type="ECO:0000256" key="3">
    <source>
        <dbReference type="ARBA" id="ARBA00022448"/>
    </source>
</evidence>
<dbReference type="Proteomes" id="UP000054529">
    <property type="component" value="Unassembled WGS sequence"/>
</dbReference>
<evidence type="ECO:0000256" key="7">
    <source>
        <dbReference type="PIRSR" id="PIRSR019574-1"/>
    </source>
</evidence>
<reference evidence="8 9" key="1">
    <citation type="journal article" date="2014" name="G3 (Bethesda)">
        <title>Genome sequence of Candidatus Riesia pediculischaeffi, endosymbiont of chimpanzee lice, and genomic comparison of recently acquired endosymbionts from human and chimpanzee lice.</title>
        <authorList>
            <person name="Boyd B.M."/>
            <person name="Allen J.M."/>
            <person name="de Crecy-Lagard V."/>
            <person name="Reed D.L."/>
        </authorList>
    </citation>
    <scope>NUCLEOTIDE SEQUENCE [LARGE SCALE GENOMIC DNA]</scope>
    <source>
        <strain evidence="8 9">PTSU</strain>
    </source>
</reference>
<dbReference type="PANTHER" id="PTHR30222:SF17">
    <property type="entry name" value="SPERMIDINE_PUTRESCINE-BINDING PERIPLASMIC PROTEIN"/>
    <property type="match status" value="1"/>
</dbReference>
<sequence>MKKYIFFIFLIKIIFFGSYSFAKQKKEILYFYNWSEYTPSWLLSQFTKETGIQVICSTYESNENMYNKLKTSVQESYDLVVPSNYFISKMKKEGMLQKIDKNKLKHFHYLDPKWLRKSFDPENDYSVPYIWGATGIGVNKDLFSKKQHISSWKDLWKPEFKESIILIDDAREVFQMTLMKLGYSGNTKDRELIRMAYEELRKLIPNIIAFNSDNPAIPFLQGEACIGMLWNGSSVVAKRLGFTVDFVWPKEGGIFWMDSLAIPSNAKNVDGALKLIDFLLRPEIAAEVSKQIGYPTPNLGAVALLPKSITSNKTLYPDEKTINKGEWQKDIEDLNVLCEKYFQKLKLEK</sequence>
<keyword evidence="5 6" id="KW-0574">Periplasm</keyword>
<comment type="subcellular location">
    <subcellularLocation>
        <location evidence="1 6">Periplasm</location>
    </subcellularLocation>
</comment>
<evidence type="ECO:0000313" key="9">
    <source>
        <dbReference type="Proteomes" id="UP000054529"/>
    </source>
</evidence>
<evidence type="ECO:0000256" key="5">
    <source>
        <dbReference type="ARBA" id="ARBA00022764"/>
    </source>
</evidence>
<dbReference type="PIRSF" id="PIRSF019574">
    <property type="entry name" value="Periplasmic_polyamine_BP"/>
    <property type="match status" value="1"/>
</dbReference>
<dbReference type="PATRIC" id="fig|1401651.3.peg.190"/>
<dbReference type="HOGENOM" id="CLU_026974_1_3_6"/>
<dbReference type="PANTHER" id="PTHR30222">
    <property type="entry name" value="SPERMIDINE/PUTRESCINE-BINDING PERIPLASMIC PROTEIN"/>
    <property type="match status" value="1"/>
</dbReference>
<dbReference type="GO" id="GO:0015846">
    <property type="term" value="P:polyamine transport"/>
    <property type="evidence" value="ECO:0007669"/>
    <property type="project" value="InterPro"/>
</dbReference>
<comment type="similarity">
    <text evidence="2 6">Belongs to the bacterial solute-binding protein PotD/PotF family.</text>
</comment>
<gene>
    <name evidence="8" type="ORF">P689_119164</name>
</gene>
<evidence type="ECO:0000256" key="1">
    <source>
        <dbReference type="ARBA" id="ARBA00004418"/>
    </source>
</evidence>
<dbReference type="InterPro" id="IPR001188">
    <property type="entry name" value="Sperm_putr-bd"/>
</dbReference>
<feature type="binding site" evidence="7">
    <location>
        <position position="36"/>
    </location>
    <ligand>
        <name>spermidine</name>
        <dbReference type="ChEBI" id="CHEBI:57834"/>
    </ligand>
</feature>
<dbReference type="PRINTS" id="PR00909">
    <property type="entry name" value="SPERMDNBNDNG"/>
</dbReference>
<dbReference type="GO" id="GO:0030288">
    <property type="term" value="C:outer membrane-bounded periplasmic space"/>
    <property type="evidence" value="ECO:0007669"/>
    <property type="project" value="UniProtKB-ARBA"/>
</dbReference>
<comment type="caution">
    <text evidence="8">The sequence shown here is derived from an EMBL/GenBank/DDBJ whole genome shotgun (WGS) entry which is preliminary data.</text>
</comment>
<feature type="binding site" evidence="7">
    <location>
        <position position="328"/>
    </location>
    <ligand>
        <name>spermidine</name>
        <dbReference type="ChEBI" id="CHEBI:57834"/>
    </ligand>
</feature>
<proteinExistence type="inferred from homology"/>
<feature type="binding site" evidence="7">
    <location>
        <position position="85"/>
    </location>
    <ligand>
        <name>spermidine</name>
        <dbReference type="ChEBI" id="CHEBI:57834"/>
    </ligand>
</feature>
<dbReference type="RefSeq" id="WP_039719550.1">
    <property type="nucleotide sequence ID" value="NZ_AWXV01000002.1"/>
</dbReference>
<feature type="binding site" evidence="7">
    <location>
        <begin position="169"/>
        <end position="172"/>
    </location>
    <ligand>
        <name>spermidine</name>
        <dbReference type="ChEBI" id="CHEBI:57834"/>
    </ligand>
</feature>
<dbReference type="EMBL" id="AWXV01000002">
    <property type="protein sequence ID" value="KIE64193.1"/>
    <property type="molecule type" value="Genomic_DNA"/>
</dbReference>
<dbReference type="Pfam" id="PF13416">
    <property type="entry name" value="SBP_bac_8"/>
    <property type="match status" value="1"/>
</dbReference>
<dbReference type="OrthoDB" id="9769319at2"/>
<accession>A0A0C1V8N0</accession>
<evidence type="ECO:0000313" key="8">
    <source>
        <dbReference type="EMBL" id="KIE64193.1"/>
    </source>
</evidence>
<evidence type="ECO:0000256" key="6">
    <source>
        <dbReference type="PIRNR" id="PIRNR019574"/>
    </source>
</evidence>
<dbReference type="SUPFAM" id="SSF53850">
    <property type="entry name" value="Periplasmic binding protein-like II"/>
    <property type="match status" value="1"/>
</dbReference>
<dbReference type="InterPro" id="IPR006059">
    <property type="entry name" value="SBP"/>
</dbReference>
<keyword evidence="3 6" id="KW-0813">Transport</keyword>
<dbReference type="Gene3D" id="3.40.190.10">
    <property type="entry name" value="Periplasmic binding protein-like II"/>
    <property type="match status" value="2"/>
</dbReference>
<dbReference type="AlphaFoldDB" id="A0A0C1V8N0"/>
<comment type="function">
    <text evidence="6">Required for the activity of the bacterial periplasmic transport system of putrescine.</text>
</comment>
<protein>
    <recommendedName>
        <fullName evidence="6">Putrescine-binding periplasmic protein</fullName>
    </recommendedName>
</protein>
<name>A0A0C1V8N0_9ENTR</name>
<keyword evidence="4" id="KW-0732">Signal</keyword>
<evidence type="ECO:0000256" key="2">
    <source>
        <dbReference type="ARBA" id="ARBA00007173"/>
    </source>
</evidence>
<evidence type="ECO:0000256" key="4">
    <source>
        <dbReference type="ARBA" id="ARBA00022729"/>
    </source>
</evidence>